<dbReference type="Proteomes" id="UP000294847">
    <property type="component" value="Chromosome 3"/>
</dbReference>
<evidence type="ECO:0000313" key="12">
    <source>
        <dbReference type="EMBL" id="QBZ58764.1"/>
    </source>
</evidence>
<dbReference type="GO" id="GO:0005634">
    <property type="term" value="C:nucleus"/>
    <property type="evidence" value="ECO:0007669"/>
    <property type="project" value="UniProtKB-SubCell"/>
</dbReference>
<keyword evidence="5" id="KW-0805">Transcription regulation</keyword>
<evidence type="ECO:0000256" key="3">
    <source>
        <dbReference type="ARBA" id="ARBA00022771"/>
    </source>
</evidence>
<evidence type="ECO:0000256" key="2">
    <source>
        <dbReference type="ARBA" id="ARBA00022723"/>
    </source>
</evidence>
<evidence type="ECO:0000256" key="7">
    <source>
        <dbReference type="ARBA" id="ARBA00023163"/>
    </source>
</evidence>
<dbReference type="InterPro" id="IPR000679">
    <property type="entry name" value="Znf_GATA"/>
</dbReference>
<feature type="region of interest" description="Disordered" evidence="10">
    <location>
        <begin position="478"/>
        <end position="512"/>
    </location>
</feature>
<dbReference type="SUPFAM" id="SSF57716">
    <property type="entry name" value="Glucocorticoid receptor-like (DNA-binding domain)"/>
    <property type="match status" value="1"/>
</dbReference>
<reference evidence="12 13" key="1">
    <citation type="journal article" date="2019" name="Mol. Biol. Evol.">
        <title>Blast fungal genomes show frequent chromosomal changes, gene gains and losses, and effector gene turnover.</title>
        <authorList>
            <person name="Gomez Luciano L.B."/>
            <person name="Jason Tsai I."/>
            <person name="Chuma I."/>
            <person name="Tosa Y."/>
            <person name="Chen Y.H."/>
            <person name="Li J.Y."/>
            <person name="Li M.Y."/>
            <person name="Jade Lu M.Y."/>
            <person name="Nakayashiki H."/>
            <person name="Li W.H."/>
        </authorList>
    </citation>
    <scope>NUCLEOTIDE SEQUENCE [LARGE SCALE GENOMIC DNA]</scope>
    <source>
        <strain evidence="12">MZ5-1-6</strain>
    </source>
</reference>
<feature type="region of interest" description="Disordered" evidence="10">
    <location>
        <begin position="73"/>
        <end position="109"/>
    </location>
</feature>
<evidence type="ECO:0000256" key="5">
    <source>
        <dbReference type="ARBA" id="ARBA00023015"/>
    </source>
</evidence>
<dbReference type="SMART" id="SM00401">
    <property type="entry name" value="ZnF_GATA"/>
    <property type="match status" value="1"/>
</dbReference>
<protein>
    <recommendedName>
        <fullName evidence="11">GATA-type domain-containing protein</fullName>
    </recommendedName>
</protein>
<evidence type="ECO:0000256" key="6">
    <source>
        <dbReference type="ARBA" id="ARBA00023063"/>
    </source>
</evidence>
<organism evidence="12 13">
    <name type="scientific">Pyricularia oryzae</name>
    <name type="common">Rice blast fungus</name>
    <name type="synonym">Magnaporthe oryzae</name>
    <dbReference type="NCBI Taxonomy" id="318829"/>
    <lineage>
        <taxon>Eukaryota</taxon>
        <taxon>Fungi</taxon>
        <taxon>Dikarya</taxon>
        <taxon>Ascomycota</taxon>
        <taxon>Pezizomycotina</taxon>
        <taxon>Sordariomycetes</taxon>
        <taxon>Sordariomycetidae</taxon>
        <taxon>Magnaporthales</taxon>
        <taxon>Pyriculariaceae</taxon>
        <taxon>Pyricularia</taxon>
    </lineage>
</organism>
<keyword evidence="6" id="KW-0534">Nitrate assimilation</keyword>
<gene>
    <name evidence="12" type="ORF">PoMZ_03722</name>
</gene>
<dbReference type="GO" id="GO:0008270">
    <property type="term" value="F:zinc ion binding"/>
    <property type="evidence" value="ECO:0007669"/>
    <property type="project" value="UniProtKB-KW"/>
</dbReference>
<evidence type="ECO:0000256" key="9">
    <source>
        <dbReference type="PROSITE-ProRule" id="PRU00094"/>
    </source>
</evidence>
<dbReference type="EMBL" id="CP034206">
    <property type="protein sequence ID" value="QBZ58764.1"/>
    <property type="molecule type" value="Genomic_DNA"/>
</dbReference>
<keyword evidence="4" id="KW-0862">Zinc</keyword>
<name>A0A4P7ND96_PYROR</name>
<feature type="compositionally biased region" description="Polar residues" evidence="10">
    <location>
        <begin position="73"/>
        <end position="99"/>
    </location>
</feature>
<dbReference type="FunFam" id="3.30.50.10:FF:000007">
    <property type="entry name" value="Nitrogen regulatory AreA, N-terminal"/>
    <property type="match status" value="1"/>
</dbReference>
<comment type="subcellular location">
    <subcellularLocation>
        <location evidence="1">Nucleus</location>
    </subcellularLocation>
</comment>
<dbReference type="CDD" id="cd00202">
    <property type="entry name" value="ZnF_GATA"/>
    <property type="match status" value="1"/>
</dbReference>
<dbReference type="PROSITE" id="PS50114">
    <property type="entry name" value="GATA_ZN_FINGER_2"/>
    <property type="match status" value="1"/>
</dbReference>
<sequence>MELAMEFKEEERVPEVPTTEEGLDASQEGPSLETPAPPPVEPISRPESPGIQSCGAQLAELASLATNVAASEQLQRASAEVNNSPSPSAFPDATSTQPAPTDPVLSTDLDPAAQLSAPETVAPDQAVAQPEMAVPQPQIMLAAHQPGLSTETAQPVPTPNMQPPPQHQPTSYAASSPASLPGILPTCQNCGTSTTPLWRRDEHGAVLCNACGLFLKLHGRPRPISLKTDVIKSRNRVKSIRPDLALKKKQQQQQQQMQALAGANGALDAQTQASIAGAALGARRAAQKSTNGHIEGSLPSSSASGTTDMFNPHMLSGFEDGQYPANVLPGFGLPGSSDQSALLNGEMPQTPEQLLAAISSFKTRVSELEVINDFLERRLLTYDSYGAQPQDGQEGGVGQGDAQLRSQVESLTQSESQLRTELEQARAETEQLRFKAGEADQLRAEAEQLRAELEESHRRENMMKRRLEDVELENKLLMNNVPEVEEDGRPSKRPRIEEAAPVAEELTPPSIA</sequence>
<dbReference type="OMA" id="HRRENMM"/>
<dbReference type="PANTHER" id="PTHR10071:SF281">
    <property type="entry name" value="BOX A-BINDING FACTOR-RELATED"/>
    <property type="match status" value="1"/>
</dbReference>
<evidence type="ECO:0000256" key="1">
    <source>
        <dbReference type="ARBA" id="ARBA00004123"/>
    </source>
</evidence>
<feature type="compositionally biased region" description="Polar residues" evidence="10">
    <location>
        <begin position="287"/>
        <end position="309"/>
    </location>
</feature>
<dbReference type="GO" id="GO:0000978">
    <property type="term" value="F:RNA polymerase II cis-regulatory region sequence-specific DNA binding"/>
    <property type="evidence" value="ECO:0007669"/>
    <property type="project" value="TreeGrafter"/>
</dbReference>
<dbReference type="SMR" id="A0A4P7ND96"/>
<evidence type="ECO:0000256" key="4">
    <source>
        <dbReference type="ARBA" id="ARBA00022833"/>
    </source>
</evidence>
<dbReference type="InterPro" id="IPR013088">
    <property type="entry name" value="Znf_NHR/GATA"/>
</dbReference>
<keyword evidence="3 9" id="KW-0863">Zinc-finger</keyword>
<feature type="compositionally biased region" description="Basic and acidic residues" evidence="10">
    <location>
        <begin position="487"/>
        <end position="498"/>
    </location>
</feature>
<dbReference type="InterPro" id="IPR056998">
    <property type="entry name" value="Asd-4/GZF3_helical"/>
</dbReference>
<evidence type="ECO:0000256" key="10">
    <source>
        <dbReference type="SAM" id="MobiDB-lite"/>
    </source>
</evidence>
<feature type="region of interest" description="Disordered" evidence="10">
    <location>
        <begin position="149"/>
        <end position="177"/>
    </location>
</feature>
<proteinExistence type="predicted"/>
<feature type="region of interest" description="Disordered" evidence="10">
    <location>
        <begin position="286"/>
        <end position="311"/>
    </location>
</feature>
<dbReference type="PRINTS" id="PR00619">
    <property type="entry name" value="GATAZNFINGER"/>
</dbReference>
<dbReference type="PROSITE" id="PS00344">
    <property type="entry name" value="GATA_ZN_FINGER_1"/>
    <property type="match status" value="1"/>
</dbReference>
<dbReference type="GO" id="GO:0045944">
    <property type="term" value="P:positive regulation of transcription by RNA polymerase II"/>
    <property type="evidence" value="ECO:0007669"/>
    <property type="project" value="TreeGrafter"/>
</dbReference>
<keyword evidence="2" id="KW-0479">Metal-binding</keyword>
<keyword evidence="8" id="KW-0539">Nucleus</keyword>
<dbReference type="AlphaFoldDB" id="A0A4P7ND96"/>
<dbReference type="InterPro" id="IPR039355">
    <property type="entry name" value="Transcription_factor_GATA"/>
</dbReference>
<evidence type="ECO:0000256" key="8">
    <source>
        <dbReference type="ARBA" id="ARBA00023242"/>
    </source>
</evidence>
<evidence type="ECO:0000313" key="13">
    <source>
        <dbReference type="Proteomes" id="UP000294847"/>
    </source>
</evidence>
<dbReference type="GO" id="GO:0000981">
    <property type="term" value="F:DNA-binding transcription factor activity, RNA polymerase II-specific"/>
    <property type="evidence" value="ECO:0007669"/>
    <property type="project" value="TreeGrafter"/>
</dbReference>
<feature type="compositionally biased region" description="Pro residues" evidence="10">
    <location>
        <begin position="156"/>
        <end position="167"/>
    </location>
</feature>
<evidence type="ECO:0000259" key="11">
    <source>
        <dbReference type="PROSITE" id="PS50114"/>
    </source>
</evidence>
<dbReference type="Gene3D" id="3.30.50.10">
    <property type="entry name" value="Erythroid Transcription Factor GATA-1, subunit A"/>
    <property type="match status" value="1"/>
</dbReference>
<dbReference type="Pfam" id="PF25026">
    <property type="entry name" value="Asd-4"/>
    <property type="match status" value="1"/>
</dbReference>
<accession>A0A4P7ND96</accession>
<feature type="region of interest" description="Disordered" evidence="10">
    <location>
        <begin position="1"/>
        <end position="52"/>
    </location>
</feature>
<keyword evidence="7" id="KW-0804">Transcription</keyword>
<dbReference type="PANTHER" id="PTHR10071">
    <property type="entry name" value="TRANSCRIPTION FACTOR GATA FAMILY MEMBER"/>
    <property type="match status" value="1"/>
</dbReference>
<dbReference type="GO" id="GO:0000122">
    <property type="term" value="P:negative regulation of transcription by RNA polymerase II"/>
    <property type="evidence" value="ECO:0007669"/>
    <property type="project" value="TreeGrafter"/>
</dbReference>
<feature type="compositionally biased region" description="Basic and acidic residues" evidence="10">
    <location>
        <begin position="1"/>
        <end position="14"/>
    </location>
</feature>
<dbReference type="Pfam" id="PF00320">
    <property type="entry name" value="GATA"/>
    <property type="match status" value="1"/>
</dbReference>
<feature type="domain" description="GATA-type" evidence="11">
    <location>
        <begin position="187"/>
        <end position="234"/>
    </location>
</feature>